<feature type="region of interest" description="Disordered" evidence="1">
    <location>
        <begin position="1"/>
        <end position="25"/>
    </location>
</feature>
<keyword evidence="3" id="KW-1185">Reference proteome</keyword>
<evidence type="ECO:0000313" key="3">
    <source>
        <dbReference type="Proteomes" id="UP001295794"/>
    </source>
</evidence>
<protein>
    <submittedName>
        <fullName evidence="2">Uncharacterized protein</fullName>
    </submittedName>
</protein>
<sequence>MQSSAEHTRTAPSLRRCSQKGNPVRKRKVDGLLLAPAMPRAGRTREHPNAAVSLFADTYQVEWREWSFAQVGRSIPFHCNMHCKLLISLFISIVALRASSAPISVDGLTNPENPAAPTVDLRETELTRSEPGNEERGCRMWRCI</sequence>
<name>A0AAD2HMN4_9AGAR</name>
<dbReference type="AlphaFoldDB" id="A0AAD2HMN4"/>
<evidence type="ECO:0000256" key="1">
    <source>
        <dbReference type="SAM" id="MobiDB-lite"/>
    </source>
</evidence>
<proteinExistence type="predicted"/>
<reference evidence="2" key="1">
    <citation type="submission" date="2023-11" db="EMBL/GenBank/DDBJ databases">
        <authorList>
            <person name="De Vega J J."/>
            <person name="De Vega J J."/>
        </authorList>
    </citation>
    <scope>NUCLEOTIDE SEQUENCE</scope>
</reference>
<evidence type="ECO:0000313" key="2">
    <source>
        <dbReference type="EMBL" id="CAK5277966.1"/>
    </source>
</evidence>
<dbReference type="Proteomes" id="UP001295794">
    <property type="component" value="Unassembled WGS sequence"/>
</dbReference>
<comment type="caution">
    <text evidence="2">The sequence shown here is derived from an EMBL/GenBank/DDBJ whole genome shotgun (WGS) entry which is preliminary data.</text>
</comment>
<organism evidence="2 3">
    <name type="scientific">Mycena citricolor</name>
    <dbReference type="NCBI Taxonomy" id="2018698"/>
    <lineage>
        <taxon>Eukaryota</taxon>
        <taxon>Fungi</taxon>
        <taxon>Dikarya</taxon>
        <taxon>Basidiomycota</taxon>
        <taxon>Agaricomycotina</taxon>
        <taxon>Agaricomycetes</taxon>
        <taxon>Agaricomycetidae</taxon>
        <taxon>Agaricales</taxon>
        <taxon>Marasmiineae</taxon>
        <taxon>Mycenaceae</taxon>
        <taxon>Mycena</taxon>
    </lineage>
</organism>
<dbReference type="EMBL" id="CAVNYO010000421">
    <property type="protein sequence ID" value="CAK5277966.1"/>
    <property type="molecule type" value="Genomic_DNA"/>
</dbReference>
<accession>A0AAD2HMN4</accession>
<gene>
    <name evidence="2" type="ORF">MYCIT1_LOCUS27148</name>
</gene>